<evidence type="ECO:0000313" key="3">
    <source>
        <dbReference type="Proteomes" id="UP001185012"/>
    </source>
</evidence>
<evidence type="ECO:0000259" key="1">
    <source>
        <dbReference type="Pfam" id="PF02754"/>
    </source>
</evidence>
<organism evidence="2 3">
    <name type="scientific">Desmospora profundinema</name>
    <dbReference type="NCBI Taxonomy" id="1571184"/>
    <lineage>
        <taxon>Bacteria</taxon>
        <taxon>Bacillati</taxon>
        <taxon>Bacillota</taxon>
        <taxon>Bacilli</taxon>
        <taxon>Bacillales</taxon>
        <taxon>Thermoactinomycetaceae</taxon>
        <taxon>Desmospora</taxon>
    </lineage>
</organism>
<feature type="domain" description="Cysteine-rich" evidence="1">
    <location>
        <begin position="133"/>
        <end position="216"/>
    </location>
</feature>
<dbReference type="PANTHER" id="PTHR30296:SF0">
    <property type="entry name" value="LACTATE UTILIZATION PROTEIN A"/>
    <property type="match status" value="1"/>
</dbReference>
<dbReference type="Pfam" id="PF02754">
    <property type="entry name" value="CCG"/>
    <property type="match status" value="2"/>
</dbReference>
<name>A0ABU1IND4_9BACL</name>
<gene>
    <name evidence="2" type="ORF">JOE21_002283</name>
</gene>
<dbReference type="RefSeq" id="WP_309865916.1">
    <property type="nucleotide sequence ID" value="NZ_JAVDQG010000004.1"/>
</dbReference>
<protein>
    <submittedName>
        <fullName evidence="2">L-lactate dehydrogenase complex protein LldE</fullName>
    </submittedName>
</protein>
<dbReference type="Proteomes" id="UP001185012">
    <property type="component" value="Unassembled WGS sequence"/>
</dbReference>
<evidence type="ECO:0000313" key="2">
    <source>
        <dbReference type="EMBL" id="MDR6226277.1"/>
    </source>
</evidence>
<dbReference type="EMBL" id="JAVDQG010000004">
    <property type="protein sequence ID" value="MDR6226277.1"/>
    <property type="molecule type" value="Genomic_DNA"/>
</dbReference>
<dbReference type="InterPro" id="IPR004017">
    <property type="entry name" value="Cys_rich_dom"/>
</dbReference>
<reference evidence="2 3" key="1">
    <citation type="submission" date="2023-07" db="EMBL/GenBank/DDBJ databases">
        <title>Genomic Encyclopedia of Type Strains, Phase IV (KMG-IV): sequencing the most valuable type-strain genomes for metagenomic binning, comparative biology and taxonomic classification.</title>
        <authorList>
            <person name="Goeker M."/>
        </authorList>
    </citation>
    <scope>NUCLEOTIDE SEQUENCE [LARGE SCALE GENOMIC DNA]</scope>
    <source>
        <strain evidence="2 3">DSM 45903</strain>
    </source>
</reference>
<comment type="caution">
    <text evidence="2">The sequence shown here is derived from an EMBL/GenBank/DDBJ whole genome shotgun (WGS) entry which is preliminary data.</text>
</comment>
<feature type="domain" description="Cysteine-rich" evidence="1">
    <location>
        <begin position="3"/>
        <end position="83"/>
    </location>
</feature>
<proteinExistence type="predicted"/>
<dbReference type="PANTHER" id="PTHR30296">
    <property type="entry name" value="UNCHARACTERIZED PROTEIN YKGE"/>
    <property type="match status" value="1"/>
</dbReference>
<accession>A0ABU1IND4</accession>
<sequence length="242" mass="27166">MRVGLFITCLSDVFYPEVGTSMVRVLRRLGAEIDFPEGQTCCGQPAFNSGYQQEAKRAARQMIQTFEGFEAVVTPSGSCAAMVRHYYPALFSGEAEWERRAEQFASRCFEFSEFMVKNWGDRHLPVKMDGTATYHHSCHMYRMLDLSDPPIRLLSQVEGLTLKELPYHQDCCGFGGTFAVKMADISTAMADEKVDHVCSTGADYLIGSDMSCLMHLGGRIRRKGHPVEVLHVAQVLDRGWMS</sequence>
<keyword evidence="3" id="KW-1185">Reference proteome</keyword>